<dbReference type="AlphaFoldDB" id="A0A2D3T915"/>
<dbReference type="EMBL" id="CP022932">
    <property type="protein sequence ID" value="ASV33872.1"/>
    <property type="molecule type" value="Genomic_DNA"/>
</dbReference>
<evidence type="ECO:0000313" key="3">
    <source>
        <dbReference type="EMBL" id="ATW34405.1"/>
    </source>
</evidence>
<evidence type="ECO:0000313" key="4">
    <source>
        <dbReference type="Proteomes" id="UP000229055"/>
    </source>
</evidence>
<dbReference type="EMBL" id="CP017613">
    <property type="protein sequence ID" value="ATW34405.1"/>
    <property type="molecule type" value="Genomic_DNA"/>
</dbReference>
<reference evidence="4 5" key="1">
    <citation type="submission" date="2016-10" db="EMBL/GenBank/DDBJ databases">
        <authorList>
            <person name="Chevignon G."/>
        </authorList>
    </citation>
    <scope>NUCLEOTIDE SEQUENCE [LARGE SCALE GENOMIC DNA]</scope>
    <source>
        <strain evidence="5">A2C</strain>
        <strain evidence="4">ZA17</strain>
    </source>
</reference>
<dbReference type="RefSeq" id="WP_044612281.1">
    <property type="nucleotide sequence ID" value="NZ_CAWNMT010000001.1"/>
</dbReference>
<evidence type="ECO:0000313" key="2">
    <source>
        <dbReference type="EMBL" id="ATW30276.1"/>
    </source>
</evidence>
<reference evidence="3" key="4">
    <citation type="journal article" date="2018" name="Genome Biol. Evol.">
        <title>Culture-Facilitated Comparative Genomics of the Facultative Symbiont Hamiltonella defensa.</title>
        <authorList>
            <person name="Chevignon G."/>
            <person name="Boyd B.M."/>
            <person name="Brandt J.W."/>
            <person name="Oliver K.M."/>
            <person name="Strand M.R."/>
        </authorList>
    </citation>
    <scope>NUCLEOTIDE SEQUENCE</scope>
    <source>
        <strain evidence="2">A2C</strain>
        <strain evidence="3">ZA17</strain>
    </source>
</reference>
<dbReference type="Proteomes" id="UP000230008">
    <property type="component" value="Chromosome"/>
</dbReference>
<proteinExistence type="predicted"/>
<evidence type="ECO:0000313" key="5">
    <source>
        <dbReference type="Proteomes" id="UP000230008"/>
    </source>
</evidence>
<protein>
    <submittedName>
        <fullName evidence="3">Uncharacterized protein</fullName>
    </submittedName>
</protein>
<gene>
    <name evidence="2" type="ORF">BJP41_08050</name>
    <name evidence="3" type="ORF">BJP43_09225</name>
    <name evidence="1" type="ORF">CJJ18_07610</name>
</gene>
<organism evidence="3 4">
    <name type="scientific">Candidatus Williamhamiltonella defendens</name>
    <dbReference type="NCBI Taxonomy" id="138072"/>
    <lineage>
        <taxon>Bacteria</taxon>
        <taxon>Pseudomonadati</taxon>
        <taxon>Pseudomonadota</taxon>
        <taxon>Gammaproteobacteria</taxon>
        <taxon>Enterobacterales</taxon>
        <taxon>Enterobacteriaceae</taxon>
        <taxon>aphid secondary symbionts</taxon>
        <taxon>Candidatus Williamhamiltonella</taxon>
    </lineage>
</organism>
<reference evidence="4 5" key="3">
    <citation type="submission" date="2017-11" db="EMBL/GenBank/DDBJ databases">
        <title>PacBio sequencing of new strain of the secondary endosymbiont Candidatus Hamiltonella defensa.</title>
        <authorList>
            <person name="Strand M.R."/>
            <person name="Oliver K."/>
        </authorList>
    </citation>
    <scope>NUCLEOTIDE SEQUENCE [LARGE SCALE GENOMIC DNA]</scope>
    <source>
        <strain evidence="5">A2C</strain>
        <strain evidence="4">ZA17</strain>
    </source>
</reference>
<name>A0A2D3T915_9ENTR</name>
<reference evidence="1" key="2">
    <citation type="submission" date="2017-08" db="EMBL/GenBank/DDBJ databases">
        <title>Genome sequence of Candidatus Hamiltonella defensa from Acyrthosiphon pisum strain MI47.</title>
        <authorList>
            <person name="Patel V.A."/>
            <person name="Chevignon G."/>
            <person name="Russell J.A."/>
            <person name="Oliver K.M."/>
        </authorList>
    </citation>
    <scope>NUCLEOTIDE SEQUENCE</scope>
    <source>
        <strain evidence="1">MI47</strain>
    </source>
</reference>
<dbReference type="Proteomes" id="UP000792865">
    <property type="component" value="Chromosome"/>
</dbReference>
<dbReference type="EMBL" id="CP017606">
    <property type="protein sequence ID" value="ATW30276.1"/>
    <property type="molecule type" value="Genomic_DNA"/>
</dbReference>
<dbReference type="Proteomes" id="UP000229055">
    <property type="component" value="Chromosome"/>
</dbReference>
<accession>A0A2D3T915</accession>
<evidence type="ECO:0000313" key="1">
    <source>
        <dbReference type="EMBL" id="ASV33872.1"/>
    </source>
</evidence>
<sequence>MARSEQGKSQEMLIIMRVKESGESEGSIVIIEIRGANKINILLRESGQTSTGSFLTRIFDYFE</sequence>